<geneLocation type="plasmid" evidence="2 3">
    <name>unnamed4</name>
</geneLocation>
<evidence type="ECO:0000313" key="3">
    <source>
        <dbReference type="Proteomes" id="UP000831768"/>
    </source>
</evidence>
<dbReference type="GeneID" id="71930130"/>
<dbReference type="AlphaFoldDB" id="A0A8U0ABS5"/>
<reference evidence="2" key="1">
    <citation type="submission" date="2022-04" db="EMBL/GenBank/DDBJ databases">
        <title>Halocatena sp. nov., isolated from a salt lake.</title>
        <authorList>
            <person name="Cui H.-L."/>
        </authorList>
    </citation>
    <scope>NUCLEOTIDE SEQUENCE</scope>
    <source>
        <strain evidence="2">AD-1</strain>
        <plasmid evidence="2">unnamed4</plasmid>
    </source>
</reference>
<keyword evidence="2" id="KW-0614">Plasmid</keyword>
<dbReference type="Proteomes" id="UP000831768">
    <property type="component" value="Plasmid unnamed4"/>
</dbReference>
<protein>
    <submittedName>
        <fullName evidence="2">Uncharacterized protein</fullName>
    </submittedName>
</protein>
<dbReference type="KEGG" id="haad:MW046_18745"/>
<feature type="compositionally biased region" description="Polar residues" evidence="1">
    <location>
        <begin position="12"/>
        <end position="26"/>
    </location>
</feature>
<evidence type="ECO:0000256" key="1">
    <source>
        <dbReference type="SAM" id="MobiDB-lite"/>
    </source>
</evidence>
<keyword evidence="3" id="KW-1185">Reference proteome</keyword>
<gene>
    <name evidence="2" type="ORF">MW046_18745</name>
</gene>
<sequence length="47" mass="5305">MTVTRVVDSDTIEVQSTNRTTETNPANEGPPEFTVPKTVEDRDWLLN</sequence>
<feature type="compositionally biased region" description="Basic and acidic residues" evidence="1">
    <location>
        <begin position="38"/>
        <end position="47"/>
    </location>
</feature>
<dbReference type="RefSeq" id="WP_247995965.1">
    <property type="nucleotide sequence ID" value="NZ_CP096023.1"/>
</dbReference>
<accession>A0A8U0ABS5</accession>
<evidence type="ECO:0000313" key="2">
    <source>
        <dbReference type="EMBL" id="UPM45313.1"/>
    </source>
</evidence>
<feature type="region of interest" description="Disordered" evidence="1">
    <location>
        <begin position="1"/>
        <end position="47"/>
    </location>
</feature>
<organism evidence="2 3">
    <name type="scientific">Halocatena salina</name>
    <dbReference type="NCBI Taxonomy" id="2934340"/>
    <lineage>
        <taxon>Archaea</taxon>
        <taxon>Methanobacteriati</taxon>
        <taxon>Methanobacteriota</taxon>
        <taxon>Stenosarchaea group</taxon>
        <taxon>Halobacteria</taxon>
        <taxon>Halobacteriales</taxon>
        <taxon>Natronomonadaceae</taxon>
        <taxon>Halocatena</taxon>
    </lineage>
</organism>
<proteinExistence type="predicted"/>
<name>A0A8U0ABS5_9EURY</name>
<dbReference type="EMBL" id="CP096023">
    <property type="protein sequence ID" value="UPM45313.1"/>
    <property type="molecule type" value="Genomic_DNA"/>
</dbReference>